<dbReference type="EMBL" id="MBFR01000181">
    <property type="protein sequence ID" value="PVU91912.1"/>
    <property type="molecule type" value="Genomic_DNA"/>
</dbReference>
<dbReference type="OrthoDB" id="5545891at2759"/>
<gene>
    <name evidence="1" type="ORF">BB561_004138</name>
</gene>
<name>A0A2T9YHT3_9FUNG</name>
<reference evidence="1 2" key="1">
    <citation type="journal article" date="2018" name="MBio">
        <title>Comparative Genomics Reveals the Core Gene Toolbox for the Fungus-Insect Symbiosis.</title>
        <authorList>
            <person name="Wang Y."/>
            <person name="Stata M."/>
            <person name="Wang W."/>
            <person name="Stajich J.E."/>
            <person name="White M.M."/>
            <person name="Moncalvo J.M."/>
        </authorList>
    </citation>
    <scope>NUCLEOTIDE SEQUENCE [LARGE SCALE GENOMIC DNA]</scope>
    <source>
        <strain evidence="1 2">SWE-8-4</strain>
    </source>
</reference>
<dbReference type="Proteomes" id="UP000245383">
    <property type="component" value="Unassembled WGS sequence"/>
</dbReference>
<organism evidence="1 2">
    <name type="scientific">Smittium simulii</name>
    <dbReference type="NCBI Taxonomy" id="133385"/>
    <lineage>
        <taxon>Eukaryota</taxon>
        <taxon>Fungi</taxon>
        <taxon>Fungi incertae sedis</taxon>
        <taxon>Zoopagomycota</taxon>
        <taxon>Kickxellomycotina</taxon>
        <taxon>Harpellomycetes</taxon>
        <taxon>Harpellales</taxon>
        <taxon>Legeriomycetaceae</taxon>
        <taxon>Smittium</taxon>
    </lineage>
</organism>
<comment type="caution">
    <text evidence="1">The sequence shown here is derived from an EMBL/GenBank/DDBJ whole genome shotgun (WGS) entry which is preliminary data.</text>
</comment>
<protein>
    <submittedName>
        <fullName evidence="1">Uncharacterized protein</fullName>
    </submittedName>
</protein>
<dbReference type="AlphaFoldDB" id="A0A2T9YHT3"/>
<evidence type="ECO:0000313" key="2">
    <source>
        <dbReference type="Proteomes" id="UP000245383"/>
    </source>
</evidence>
<proteinExistence type="predicted"/>
<keyword evidence="2" id="KW-1185">Reference proteome</keyword>
<evidence type="ECO:0000313" key="1">
    <source>
        <dbReference type="EMBL" id="PVU91912.1"/>
    </source>
</evidence>
<accession>A0A2T9YHT3</accession>
<sequence>MEEQLIQVIKDLTEKINILYMDRERQVTQQTLQMEVQDPECGDPHARIRAPMVEVESYPRFLEAIPSLEEDFFRNPISEEERKEIVYSCPKFLGMNYTPPPLNETAPTSVRKMDSILNGIQLSLANLTSPIDQYVHDKLRRYPETDPKDNEDSNFAVSMRELILDLASTITQTRIDNMYKTMELPVSAKGVERALVSARDSRNGSLHRCQRQSPGNSSGISLLLRTVEPIRNTDAHQFQGTLDSTIRSLTQGNSRPLSVGLHRQHNHASLCEKVWRHDVSQTTGIIGDNLETLFKNKHQTSGNIRAVNIEPCGRSKQTDCSNRIVFISGDVQEAESSTWSTRCRPVCFSPKQEGGSIFELVPRSQSRRTECVSTQLVKVGQPIPLPTLEPNIASNPQSTQRENKHDTGYSNVEIGNMVSGSIDSVNFSTVIASSNNICYRSQKQKVSAIEQQTLALDGMENQRRFLQTQGLGTYAVDFILSNKRRVRRRSRYSSIQQRFLD</sequence>